<dbReference type="EC" id="2.7.7.-" evidence="5"/>
<keyword evidence="1" id="KW-0479">Metal-binding</keyword>
<dbReference type="InterPro" id="IPR036977">
    <property type="entry name" value="DNA_primase_Znf_CHC2"/>
</dbReference>
<evidence type="ECO:0000313" key="6">
    <source>
        <dbReference type="Proteomes" id="UP000216052"/>
    </source>
</evidence>
<reference evidence="5" key="1">
    <citation type="submission" date="2024-05" db="EMBL/GenBank/DDBJ databases">
        <title>Isolation and characterization of Sporomusa carbonis sp. nov., a carboxydotrophic hydrogenogen in the genus of Sporomusa isolated from a charcoal burning pile.</title>
        <authorList>
            <person name="Boeer T."/>
            <person name="Rosenbaum F."/>
            <person name="Eysell L."/>
            <person name="Mueller V."/>
            <person name="Daniel R."/>
            <person name="Poehlein A."/>
        </authorList>
    </citation>
    <scope>NUCLEOTIDE SEQUENCE [LARGE SCALE GENOMIC DNA]</scope>
    <source>
        <strain evidence="5">DSM 3132</strain>
    </source>
</reference>
<dbReference type="Proteomes" id="UP000216052">
    <property type="component" value="Chromosome"/>
</dbReference>
<feature type="domain" description="Zinc finger CHC2-type" evidence="4">
    <location>
        <begin position="33"/>
        <end position="87"/>
    </location>
</feature>
<dbReference type="InterPro" id="IPR002694">
    <property type="entry name" value="Znf_CHC2"/>
</dbReference>
<evidence type="ECO:0000313" key="5">
    <source>
        <dbReference type="EMBL" id="XFO70350.1"/>
    </source>
</evidence>
<dbReference type="RefSeq" id="WP_093793900.1">
    <property type="nucleotide sequence ID" value="NZ_CP155571.1"/>
</dbReference>
<dbReference type="InterPro" id="IPR050219">
    <property type="entry name" value="DnaG_primase"/>
</dbReference>
<keyword evidence="5" id="KW-0808">Transferase</keyword>
<dbReference type="SMART" id="SM00400">
    <property type="entry name" value="ZnF_CHCC"/>
    <property type="match status" value="1"/>
</dbReference>
<keyword evidence="2" id="KW-0863">Zinc-finger</keyword>
<dbReference type="SUPFAM" id="SSF57783">
    <property type="entry name" value="Zinc beta-ribbon"/>
    <property type="match status" value="1"/>
</dbReference>
<gene>
    <name evidence="5" type="primary">dnaG_1</name>
    <name evidence="5" type="ORF">SPACI_003380</name>
</gene>
<organism evidence="5 6">
    <name type="scientific">Sporomusa acidovorans (strain ATCC 49682 / DSM 3132 / Mol)</name>
    <dbReference type="NCBI Taxonomy" id="1123286"/>
    <lineage>
        <taxon>Bacteria</taxon>
        <taxon>Bacillati</taxon>
        <taxon>Bacillota</taxon>
        <taxon>Negativicutes</taxon>
        <taxon>Selenomonadales</taxon>
        <taxon>Sporomusaceae</taxon>
        <taxon>Sporomusa</taxon>
    </lineage>
</organism>
<accession>A0ABZ3IWH6</accession>
<keyword evidence="5" id="KW-0548">Nucleotidyltransferase</keyword>
<dbReference type="Pfam" id="PF01807">
    <property type="entry name" value="Zn_ribbon_DnaG"/>
    <property type="match status" value="1"/>
</dbReference>
<dbReference type="GO" id="GO:0016779">
    <property type="term" value="F:nucleotidyltransferase activity"/>
    <property type="evidence" value="ECO:0007669"/>
    <property type="project" value="UniProtKB-KW"/>
</dbReference>
<evidence type="ECO:0000256" key="2">
    <source>
        <dbReference type="ARBA" id="ARBA00022771"/>
    </source>
</evidence>
<keyword evidence="6" id="KW-1185">Reference proteome</keyword>
<sequence length="191" mass="22202">MKIIDEIKWQLDILTAIQQYIPGSELKRRGHKFWCCCPFHGEKTPSFMINPDRNNFHCFGCGEHGDQLDLVAKILNLSLSETVKLLASDLGLTYETDTEAVRERRRAWQEEQRQREAVSQYEQSVVNAFRKLRRLHALCEEQLKEIQPRNLNNAGVADTICLMGNTEILIDMLLSDNFEFQMWALTQSQEV</sequence>
<dbReference type="EMBL" id="CP155571">
    <property type="protein sequence ID" value="XFO70350.1"/>
    <property type="molecule type" value="Genomic_DNA"/>
</dbReference>
<protein>
    <submittedName>
        <fullName evidence="5">DNA primase</fullName>
        <ecNumber evidence="5">2.7.7.-</ecNumber>
    </submittedName>
</protein>
<evidence type="ECO:0000256" key="1">
    <source>
        <dbReference type="ARBA" id="ARBA00022723"/>
    </source>
</evidence>
<dbReference type="PANTHER" id="PTHR30313">
    <property type="entry name" value="DNA PRIMASE"/>
    <property type="match status" value="1"/>
</dbReference>
<dbReference type="PANTHER" id="PTHR30313:SF2">
    <property type="entry name" value="DNA PRIMASE"/>
    <property type="match status" value="1"/>
</dbReference>
<name>A0ABZ3IWH6_SPOA4</name>
<keyword evidence="3" id="KW-0862">Zinc</keyword>
<evidence type="ECO:0000256" key="3">
    <source>
        <dbReference type="ARBA" id="ARBA00022833"/>
    </source>
</evidence>
<proteinExistence type="predicted"/>
<dbReference type="Gene3D" id="3.90.580.10">
    <property type="entry name" value="Zinc finger, CHC2-type domain"/>
    <property type="match status" value="1"/>
</dbReference>
<evidence type="ECO:0000259" key="4">
    <source>
        <dbReference type="SMART" id="SM00400"/>
    </source>
</evidence>